<feature type="transmembrane region" description="Helical" evidence="22">
    <location>
        <begin position="279"/>
        <end position="299"/>
    </location>
</feature>
<evidence type="ECO:0000256" key="17">
    <source>
        <dbReference type="ARBA" id="ARBA00023014"/>
    </source>
</evidence>
<accession>E0IB89</accession>
<dbReference type="AlphaFoldDB" id="E0IB89"/>
<keyword evidence="17" id="KW-0411">Iron-sulfur</keyword>
<gene>
    <name evidence="26" type="ORF">PaecuDRAFT_2816</name>
</gene>
<dbReference type="OrthoDB" id="9809348at2"/>
<evidence type="ECO:0000256" key="23">
    <source>
        <dbReference type="SAM" id="SignalP"/>
    </source>
</evidence>
<dbReference type="SUPFAM" id="SSF49785">
    <property type="entry name" value="Galactose-binding domain-like"/>
    <property type="match status" value="1"/>
</dbReference>
<dbReference type="CDD" id="cd00082">
    <property type="entry name" value="HisKA"/>
    <property type="match status" value="1"/>
</dbReference>
<feature type="transmembrane region" description="Helical" evidence="22">
    <location>
        <begin position="333"/>
        <end position="356"/>
    </location>
</feature>
<dbReference type="InterPro" id="IPR001789">
    <property type="entry name" value="Sig_transdc_resp-reg_receiver"/>
</dbReference>
<dbReference type="InterPro" id="IPR011006">
    <property type="entry name" value="CheY-like_superfamily"/>
</dbReference>
<evidence type="ECO:0000256" key="16">
    <source>
        <dbReference type="ARBA" id="ARBA00023012"/>
    </source>
</evidence>
<evidence type="ECO:0000256" key="13">
    <source>
        <dbReference type="ARBA" id="ARBA00022777"/>
    </source>
</evidence>
<keyword evidence="27" id="KW-1185">Reference proteome</keyword>
<feature type="transmembrane region" description="Helical" evidence="22">
    <location>
        <begin position="311"/>
        <end position="327"/>
    </location>
</feature>
<keyword evidence="7" id="KW-0004">4Fe-4S</keyword>
<dbReference type="CDD" id="cd16922">
    <property type="entry name" value="HATPase_EvgS-ArcB-TorS-like"/>
    <property type="match status" value="1"/>
</dbReference>
<dbReference type="GO" id="GO:0046983">
    <property type="term" value="F:protein dimerization activity"/>
    <property type="evidence" value="ECO:0007669"/>
    <property type="project" value="InterPro"/>
</dbReference>
<feature type="transmembrane region" description="Helical" evidence="22">
    <location>
        <begin position="363"/>
        <end position="383"/>
    </location>
</feature>
<dbReference type="PANTHER" id="PTHR43047:SF72">
    <property type="entry name" value="OSMOSENSING HISTIDINE PROTEIN KINASE SLN1"/>
    <property type="match status" value="1"/>
</dbReference>
<keyword evidence="12" id="KW-0547">Nucleotide-binding</keyword>
<dbReference type="SMART" id="SM00387">
    <property type="entry name" value="HATPase_c"/>
    <property type="match status" value="2"/>
</dbReference>
<organism evidence="26 27">
    <name type="scientific">Paenibacillus curdlanolyticus YK9</name>
    <dbReference type="NCBI Taxonomy" id="717606"/>
    <lineage>
        <taxon>Bacteria</taxon>
        <taxon>Bacillati</taxon>
        <taxon>Bacillota</taxon>
        <taxon>Bacilli</taxon>
        <taxon>Bacillales</taxon>
        <taxon>Paenibacillaceae</taxon>
        <taxon>Paenibacillus</taxon>
    </lineage>
</organism>
<evidence type="ECO:0000256" key="15">
    <source>
        <dbReference type="ARBA" id="ARBA00023004"/>
    </source>
</evidence>
<dbReference type="Pfam" id="PF02518">
    <property type="entry name" value="HATPase_c"/>
    <property type="match status" value="1"/>
</dbReference>
<dbReference type="eggNOG" id="COG4585">
    <property type="taxonomic scope" value="Bacteria"/>
</dbReference>
<comment type="catalytic activity">
    <reaction evidence="1">
        <text>ATP + protein L-histidine = ADP + protein N-phospho-L-histidine.</text>
        <dbReference type="EC" id="2.7.13.3"/>
    </reaction>
</comment>
<dbReference type="PRINTS" id="PR00344">
    <property type="entry name" value="BCTRLSENSOR"/>
</dbReference>
<keyword evidence="14" id="KW-0067">ATP-binding</keyword>
<dbReference type="InterPro" id="IPR005467">
    <property type="entry name" value="His_kinase_dom"/>
</dbReference>
<keyword evidence="22" id="KW-1133">Transmembrane helix</keyword>
<feature type="transmembrane region" description="Helical" evidence="22">
    <location>
        <begin position="242"/>
        <end position="259"/>
    </location>
</feature>
<dbReference type="PROSITE" id="PS50109">
    <property type="entry name" value="HIS_KIN"/>
    <property type="match status" value="1"/>
</dbReference>
<keyword evidence="10" id="KW-0808">Transferase</keyword>
<evidence type="ECO:0000256" key="7">
    <source>
        <dbReference type="ARBA" id="ARBA00022485"/>
    </source>
</evidence>
<dbReference type="Gene3D" id="1.20.5.1930">
    <property type="match status" value="1"/>
</dbReference>
<dbReference type="Gene3D" id="2.60.120.260">
    <property type="entry name" value="Galactose-binding domain-like"/>
    <property type="match status" value="1"/>
</dbReference>
<evidence type="ECO:0000256" key="22">
    <source>
        <dbReference type="SAM" id="Phobius"/>
    </source>
</evidence>
<proteinExistence type="inferred from homology"/>
<feature type="signal peptide" evidence="23">
    <location>
        <begin position="1"/>
        <end position="22"/>
    </location>
</feature>
<dbReference type="SMART" id="SM00448">
    <property type="entry name" value="REC"/>
    <property type="match status" value="1"/>
</dbReference>
<comment type="subcellular location">
    <subcellularLocation>
        <location evidence="3">Cytoplasm</location>
    </subcellularLocation>
</comment>
<name>E0IB89_9BACL</name>
<dbReference type="CDD" id="cd16917">
    <property type="entry name" value="HATPase_UhpB-NarQ-NarX-like"/>
    <property type="match status" value="1"/>
</dbReference>
<evidence type="ECO:0000256" key="1">
    <source>
        <dbReference type="ARBA" id="ARBA00000085"/>
    </source>
</evidence>
<dbReference type="InterPro" id="IPR003594">
    <property type="entry name" value="HATPase_dom"/>
</dbReference>
<dbReference type="GO" id="GO:0005886">
    <property type="term" value="C:plasma membrane"/>
    <property type="evidence" value="ECO:0007669"/>
    <property type="project" value="TreeGrafter"/>
</dbReference>
<evidence type="ECO:0000313" key="27">
    <source>
        <dbReference type="Proteomes" id="UP000005387"/>
    </source>
</evidence>
<dbReference type="SUPFAM" id="SSF52172">
    <property type="entry name" value="CheY-like"/>
    <property type="match status" value="1"/>
</dbReference>
<evidence type="ECO:0000256" key="6">
    <source>
        <dbReference type="ARBA" id="ARBA00017322"/>
    </source>
</evidence>
<dbReference type="InterPro" id="IPR036097">
    <property type="entry name" value="HisK_dim/P_sf"/>
</dbReference>
<evidence type="ECO:0000256" key="5">
    <source>
        <dbReference type="ARBA" id="ARBA00012438"/>
    </source>
</evidence>
<dbReference type="InterPro" id="IPR011712">
    <property type="entry name" value="Sig_transdc_His_kin_sub3_dim/P"/>
</dbReference>
<dbReference type="GO" id="GO:0051539">
    <property type="term" value="F:4 iron, 4 sulfur cluster binding"/>
    <property type="evidence" value="ECO:0007669"/>
    <property type="project" value="UniProtKB-KW"/>
</dbReference>
<evidence type="ECO:0000256" key="20">
    <source>
        <dbReference type="ARBA" id="ARBA00074306"/>
    </source>
</evidence>
<evidence type="ECO:0000256" key="2">
    <source>
        <dbReference type="ARBA" id="ARBA00001966"/>
    </source>
</evidence>
<dbReference type="SUPFAM" id="SSF55874">
    <property type="entry name" value="ATPase domain of HSP90 chaperone/DNA topoisomerase II/histidine kinase"/>
    <property type="match status" value="2"/>
</dbReference>
<dbReference type="PANTHER" id="PTHR43047">
    <property type="entry name" value="TWO-COMPONENT HISTIDINE PROTEIN KINASE"/>
    <property type="match status" value="1"/>
</dbReference>
<comment type="similarity">
    <text evidence="4">In the N-terminal section; belongs to the phytochrome family.</text>
</comment>
<dbReference type="GO" id="GO:0009927">
    <property type="term" value="F:histidine phosphotransfer kinase activity"/>
    <property type="evidence" value="ECO:0007669"/>
    <property type="project" value="TreeGrafter"/>
</dbReference>
<keyword evidence="16" id="KW-0902">Two-component regulatory system</keyword>
<keyword evidence="22" id="KW-0472">Membrane</keyword>
<dbReference type="Gene3D" id="3.30.565.10">
    <property type="entry name" value="Histidine kinase-like ATPase, C-terminal domain"/>
    <property type="match status" value="2"/>
</dbReference>
<dbReference type="FunFam" id="3.30.565.10:FF:000010">
    <property type="entry name" value="Sensor histidine kinase RcsC"/>
    <property type="match status" value="1"/>
</dbReference>
<feature type="chain" id="PRO_5038563803" description="Circadian input-output histidine kinase CikA" evidence="23">
    <location>
        <begin position="23"/>
        <end position="1088"/>
    </location>
</feature>
<keyword evidence="13 26" id="KW-0418">Kinase</keyword>
<dbReference type="EMBL" id="AEDD01000007">
    <property type="protein sequence ID" value="EFM10380.1"/>
    <property type="molecule type" value="Genomic_DNA"/>
</dbReference>
<dbReference type="InterPro" id="IPR003661">
    <property type="entry name" value="HisK_dim/P_dom"/>
</dbReference>
<feature type="modified residue" description="4-aspartylphosphate" evidence="21">
    <location>
        <position position="782"/>
    </location>
</feature>
<evidence type="ECO:0000256" key="19">
    <source>
        <dbReference type="ARBA" id="ARBA00030800"/>
    </source>
</evidence>
<dbReference type="Gene3D" id="1.10.287.130">
    <property type="match status" value="1"/>
</dbReference>
<dbReference type="InterPro" id="IPR011623">
    <property type="entry name" value="7TMR_DISM_rcpt_extracell_dom1"/>
</dbReference>
<evidence type="ECO:0000256" key="12">
    <source>
        <dbReference type="ARBA" id="ARBA00022741"/>
    </source>
</evidence>
<dbReference type="InterPro" id="IPR036890">
    <property type="entry name" value="HATPase_C_sf"/>
</dbReference>
<evidence type="ECO:0000259" key="25">
    <source>
        <dbReference type="PROSITE" id="PS50110"/>
    </source>
</evidence>
<dbReference type="SMART" id="SM00388">
    <property type="entry name" value="HisKA"/>
    <property type="match status" value="1"/>
</dbReference>
<evidence type="ECO:0000256" key="9">
    <source>
        <dbReference type="ARBA" id="ARBA00022553"/>
    </source>
</evidence>
<keyword evidence="22" id="KW-0812">Transmembrane</keyword>
<dbReference type="InterPro" id="IPR008979">
    <property type="entry name" value="Galactose-bd-like_sf"/>
</dbReference>
<evidence type="ECO:0000256" key="3">
    <source>
        <dbReference type="ARBA" id="ARBA00004496"/>
    </source>
</evidence>
<reference evidence="26 27" key="1">
    <citation type="submission" date="2010-07" db="EMBL/GenBank/DDBJ databases">
        <title>The draft genome of Paenibacillus curdlanolyticus YK9.</title>
        <authorList>
            <consortium name="US DOE Joint Genome Institute (JGI-PGF)"/>
            <person name="Lucas S."/>
            <person name="Copeland A."/>
            <person name="Lapidus A."/>
            <person name="Cheng J.-F."/>
            <person name="Bruce D."/>
            <person name="Goodwin L."/>
            <person name="Pitluck S."/>
            <person name="Land M.L."/>
            <person name="Hauser L."/>
            <person name="Chang Y.-J."/>
            <person name="Jeffries C."/>
            <person name="Anderson I.J."/>
            <person name="Johnson E."/>
            <person name="Loganathan U."/>
            <person name="Mulhopadhyay B."/>
            <person name="Kyrpides N."/>
            <person name="Woyke T.J."/>
        </authorList>
    </citation>
    <scope>NUCLEOTIDE SEQUENCE [LARGE SCALE GENOMIC DNA]</scope>
    <source>
        <strain evidence="26 27">YK9</strain>
    </source>
</reference>
<evidence type="ECO:0000256" key="18">
    <source>
        <dbReference type="ARBA" id="ARBA00024827"/>
    </source>
</evidence>
<evidence type="ECO:0000256" key="21">
    <source>
        <dbReference type="PROSITE-ProRule" id="PRU00169"/>
    </source>
</evidence>
<dbReference type="eggNOG" id="COG2205">
    <property type="taxonomic scope" value="Bacteria"/>
</dbReference>
<feature type="domain" description="Histidine kinase" evidence="24">
    <location>
        <begin position="439"/>
        <end position="657"/>
    </location>
</feature>
<keyword evidence="15" id="KW-0408">Iron</keyword>
<sequence length="1088" mass="119644">MIRIVVSFFLLLTLGVSSLSLAPGDATAAQPNDGSPAIIDGSIDLADWDASEDGPIKLDGRWSFYWQQLLTPSDWSGVNVPSGGSYMQVPSFWTKSSASAPGRSATGYATYRLHVTSIRNEELLAIKLRNIYSSCSVWVNDKLVYTAGKPGVNAASTTARYSPSAVIPIDVKNGTLDIVIQTANFTYPRGGINNTLLLGTADQLIASRSSELVQDFIQFGALGMMAVYHLFLFALRRNDRTTLNFAIFCLCMAVRALLVNSRYILDVFPGMSFELFAKLSYLTVYAGFYFLVAYVHELFPTLFSSFVRKGYGLFTLLLIASVLVLNVQGYDHLLIPFEILTAAAVLYSAFIAVRAAKQRQSGALLLIGGFMVIFATGVSDAFMRKAGHFPALLSTGVLLFAFLQSLLLSMKFSKAFRQVEQLSERLLSLDKLKDEFLARTSHELRTPLHGIIGLTESLLDGPAGSRLSAEENGHLQLIRSSGQRLAHLVNDILDFSKLRNREIQLHPVTINVHQIVELVLHLLRPLAEGKGLLLINEVPPALQVRADENRLHQMLHNLVGNATKFTLQGHVVISARKQARQITINIKDTGIGIAQESLGVIFESFEQLDPTTNSRFGGTGIGLSITKKLVELHGGRIWAESTPGLGSSFSFTLPEASEETDGFMASVGYIARISANTETAPLASGSLQSSFALQSEHESPDHNNDMKTGSVVPMAQGGALPFDSKRTSGERPAALIVDDDPVNLSVLAQYLGSGYDIRMTSSGHEAIGWIQAGFKPEIALLDVMMPVVSGFEICNEIRQLYNSGEVPVLFLTAVNQTNDLLTAYRHGANDYMIKPIGKQELLARLTLHLQIARWNASLEQEIAVRMLALEQTMEQRAQVMSDLSVLEERNRIARDIHDHVGHMLTASIVQLEASMTLFDHEPTLAAERLTLVADLMRRGLQEMRRSVRMLTDATEDTVRLEASLEKFIAEATRYAGITIDHRIEPLSARLHPEQEKLVYRVLQEGITNGIRHGDSRDFQFELVEREQGLVVKLFNSGAPYSSPILGFGLASMKEAAERWGGHFHIGAVEGQGCLLEILFPLQRSDKLA</sequence>
<dbReference type="STRING" id="717606.PaecuDRAFT_2816"/>
<dbReference type="InterPro" id="IPR004358">
    <property type="entry name" value="Sig_transdc_His_kin-like_C"/>
</dbReference>
<dbReference type="Pfam" id="PF00512">
    <property type="entry name" value="HisKA"/>
    <property type="match status" value="1"/>
</dbReference>
<dbReference type="Pfam" id="PF07695">
    <property type="entry name" value="7TMR-DISM_7TM"/>
    <property type="match status" value="1"/>
</dbReference>
<evidence type="ECO:0000256" key="8">
    <source>
        <dbReference type="ARBA" id="ARBA00022490"/>
    </source>
</evidence>
<evidence type="ECO:0000313" key="26">
    <source>
        <dbReference type="EMBL" id="EFM10380.1"/>
    </source>
</evidence>
<evidence type="ECO:0000256" key="11">
    <source>
        <dbReference type="ARBA" id="ARBA00022723"/>
    </source>
</evidence>
<evidence type="ECO:0000256" key="14">
    <source>
        <dbReference type="ARBA" id="ARBA00022840"/>
    </source>
</evidence>
<keyword evidence="11" id="KW-0479">Metal-binding</keyword>
<dbReference type="Pfam" id="PF00072">
    <property type="entry name" value="Response_reg"/>
    <property type="match status" value="1"/>
</dbReference>
<comment type="function">
    <text evidence="18">Member of the two-component regulatory system NreB/NreC involved in the control of dissimilatory nitrate/nitrite reduction in response to oxygen. NreB functions as a direct oxygen sensor histidine kinase which is autophosphorylated, in the absence of oxygen, probably at the conserved histidine residue, and transfers its phosphate group probably to a conserved aspartate residue of NreC. NreB/NreC activates the expression of the nitrate (narGHJI) and nitrite (nir) reductase operons, as well as the putative nitrate transporter gene narT.</text>
</comment>
<dbReference type="Proteomes" id="UP000005387">
    <property type="component" value="Unassembled WGS sequence"/>
</dbReference>
<evidence type="ECO:0000259" key="24">
    <source>
        <dbReference type="PROSITE" id="PS50109"/>
    </source>
</evidence>
<dbReference type="SUPFAM" id="SSF47384">
    <property type="entry name" value="Homodimeric domain of signal transducing histidine kinase"/>
    <property type="match status" value="1"/>
</dbReference>
<comment type="cofactor">
    <cofactor evidence="2">
        <name>[4Fe-4S] cluster</name>
        <dbReference type="ChEBI" id="CHEBI:49883"/>
    </cofactor>
</comment>
<feature type="domain" description="Response regulatory" evidence="25">
    <location>
        <begin position="733"/>
        <end position="849"/>
    </location>
</feature>
<dbReference type="EC" id="2.7.13.3" evidence="5"/>
<dbReference type="Pfam" id="PF07730">
    <property type="entry name" value="HisKA_3"/>
    <property type="match status" value="1"/>
</dbReference>
<dbReference type="GO" id="GO:0005737">
    <property type="term" value="C:cytoplasm"/>
    <property type="evidence" value="ECO:0007669"/>
    <property type="project" value="UniProtKB-SubCell"/>
</dbReference>
<keyword evidence="9 21" id="KW-0597">Phosphoprotein</keyword>
<keyword evidence="8" id="KW-0963">Cytoplasm</keyword>
<dbReference type="GO" id="GO:0000155">
    <property type="term" value="F:phosphorelay sensor kinase activity"/>
    <property type="evidence" value="ECO:0007669"/>
    <property type="project" value="InterPro"/>
</dbReference>
<keyword evidence="23" id="KW-0732">Signal</keyword>
<evidence type="ECO:0000256" key="4">
    <source>
        <dbReference type="ARBA" id="ARBA00006402"/>
    </source>
</evidence>
<dbReference type="Gene3D" id="3.40.50.2300">
    <property type="match status" value="1"/>
</dbReference>
<dbReference type="GO" id="GO:0005524">
    <property type="term" value="F:ATP binding"/>
    <property type="evidence" value="ECO:0007669"/>
    <property type="project" value="UniProtKB-KW"/>
</dbReference>
<protein>
    <recommendedName>
        <fullName evidence="20">Circadian input-output histidine kinase CikA</fullName>
        <ecNumber evidence="5">2.7.13.3</ecNumber>
    </recommendedName>
    <alternativeName>
        <fullName evidence="19">Nitrogen regulation protein B</fullName>
    </alternativeName>
    <alternativeName>
        <fullName evidence="6">Oxygen sensor histidine kinase NreB</fullName>
    </alternativeName>
</protein>
<evidence type="ECO:0000256" key="10">
    <source>
        <dbReference type="ARBA" id="ARBA00022679"/>
    </source>
</evidence>
<dbReference type="GO" id="GO:0046872">
    <property type="term" value="F:metal ion binding"/>
    <property type="evidence" value="ECO:0007669"/>
    <property type="project" value="UniProtKB-KW"/>
</dbReference>
<feature type="transmembrane region" description="Helical" evidence="22">
    <location>
        <begin position="216"/>
        <end position="235"/>
    </location>
</feature>
<dbReference type="PROSITE" id="PS50110">
    <property type="entry name" value="RESPONSE_REGULATORY"/>
    <property type="match status" value="1"/>
</dbReference>